<organism evidence="1 2">
    <name type="scientific">Halobacillus mangrovi</name>
    <dbReference type="NCBI Taxonomy" id="402384"/>
    <lineage>
        <taxon>Bacteria</taxon>
        <taxon>Bacillati</taxon>
        <taxon>Bacillota</taxon>
        <taxon>Bacilli</taxon>
        <taxon>Bacillales</taxon>
        <taxon>Bacillaceae</taxon>
        <taxon>Halobacillus</taxon>
    </lineage>
</organism>
<sequence length="394" mass="46520">MIEISFTVSKNVKIIVNKVLEEISDCFLSICEDSGDFHIHLPYLFPPHLIRNEYDKCKKIVYDILDFTKDDYPHTLSPLYEYVLYHLIDWYIDVSDEVSDEQTFFDPSNLQALSEDDEFIIRNINDLDTYKYFMFEDHDFLDVGDFVSIYLLNPQAIKHFNIDLKEYIDLMPYDIQDKVLKKGEFKVNNTKEKIEELIVRVINYSIKQVERDPLRLETTKETHLSDDIANFLRPALSKEGIITAREQPSGFAIKSSGELDFFIYSQSDHTYHSIAIGENKEWGNFQKHFKQLLGYMNEDTEFGFTIIFNKSTNLRTVLKKREEYIKNIYVEVEGVRYFETINLIKGYKGDDKVLISTHLNPEDSSIFKVYHFIVNAYRPERKESARQARNKKKI</sequence>
<protein>
    <submittedName>
        <fullName evidence="1">Uncharacterized protein</fullName>
    </submittedName>
</protein>
<name>A0A1W5ZZL2_9BACI</name>
<evidence type="ECO:0000313" key="1">
    <source>
        <dbReference type="EMBL" id="ARI78805.1"/>
    </source>
</evidence>
<proteinExistence type="predicted"/>
<dbReference type="EMBL" id="CP020772">
    <property type="protein sequence ID" value="ARI78805.1"/>
    <property type="molecule type" value="Genomic_DNA"/>
</dbReference>
<dbReference type="Proteomes" id="UP000192527">
    <property type="component" value="Chromosome"/>
</dbReference>
<dbReference type="RefSeq" id="WP_085031264.1">
    <property type="nucleotide sequence ID" value="NZ_CP020772.1"/>
</dbReference>
<evidence type="ECO:0000313" key="2">
    <source>
        <dbReference type="Proteomes" id="UP000192527"/>
    </source>
</evidence>
<dbReference type="KEGG" id="hmn:HM131_19050"/>
<gene>
    <name evidence="1" type="ORF">HM131_19050</name>
</gene>
<accession>A0A1W5ZZL2</accession>
<dbReference type="AlphaFoldDB" id="A0A1W5ZZL2"/>
<keyword evidence="2" id="KW-1185">Reference proteome</keyword>
<reference evidence="1 2" key="1">
    <citation type="submission" date="2017-04" db="EMBL/GenBank/DDBJ databases">
        <title>The whole genome sequencing and assembly of Halobacillus mangrovi strain.</title>
        <authorList>
            <person name="Lee S.-J."/>
            <person name="Park M.-K."/>
            <person name="Kim J.-Y."/>
            <person name="Lee Y.-J."/>
            <person name="Yi H."/>
            <person name="Bahn Y.-S."/>
            <person name="Kim J.F."/>
            <person name="Lee D.-W."/>
        </authorList>
    </citation>
    <scope>NUCLEOTIDE SEQUENCE [LARGE SCALE GENOMIC DNA]</scope>
    <source>
        <strain evidence="1 2">KTB 131</strain>
    </source>
</reference>
<dbReference type="OrthoDB" id="212459at2"/>